<sequence>MASAATDASAATVAVAEAAAAKAAAEAVEAKAAAATPAAAAATRRCSFVESLEISAIPGFRRRANKLSTLTTTTINSFAKKPERNKKIMSVSVATRVETAAATMITMSPRESE</sequence>
<organism evidence="1 2">
    <name type="scientific">Paramuricea clavata</name>
    <name type="common">Red gorgonian</name>
    <name type="synonym">Violescent sea-whip</name>
    <dbReference type="NCBI Taxonomy" id="317549"/>
    <lineage>
        <taxon>Eukaryota</taxon>
        <taxon>Metazoa</taxon>
        <taxon>Cnidaria</taxon>
        <taxon>Anthozoa</taxon>
        <taxon>Octocorallia</taxon>
        <taxon>Malacalcyonacea</taxon>
        <taxon>Plexauridae</taxon>
        <taxon>Paramuricea</taxon>
    </lineage>
</organism>
<accession>A0A7D9KMV4</accession>
<evidence type="ECO:0000313" key="2">
    <source>
        <dbReference type="Proteomes" id="UP001152795"/>
    </source>
</evidence>
<evidence type="ECO:0000313" key="1">
    <source>
        <dbReference type="EMBL" id="CAB4046219.1"/>
    </source>
</evidence>
<dbReference type="Proteomes" id="UP001152795">
    <property type="component" value="Unassembled WGS sequence"/>
</dbReference>
<protein>
    <submittedName>
        <fullName evidence="1">Uncharacterized protein</fullName>
    </submittedName>
</protein>
<dbReference type="EMBL" id="CACRXK020047734">
    <property type="protein sequence ID" value="CAB4046219.1"/>
    <property type="molecule type" value="Genomic_DNA"/>
</dbReference>
<keyword evidence="2" id="KW-1185">Reference proteome</keyword>
<dbReference type="AlphaFoldDB" id="A0A7D9KMV4"/>
<feature type="non-terminal residue" evidence="1">
    <location>
        <position position="113"/>
    </location>
</feature>
<reference evidence="1" key="1">
    <citation type="submission" date="2020-04" db="EMBL/GenBank/DDBJ databases">
        <authorList>
            <person name="Alioto T."/>
            <person name="Alioto T."/>
            <person name="Gomez Garrido J."/>
        </authorList>
    </citation>
    <scope>NUCLEOTIDE SEQUENCE</scope>
    <source>
        <strain evidence="1">A484AB</strain>
    </source>
</reference>
<comment type="caution">
    <text evidence="1">The sequence shown here is derived from an EMBL/GenBank/DDBJ whole genome shotgun (WGS) entry which is preliminary data.</text>
</comment>
<gene>
    <name evidence="1" type="ORF">PACLA_8A008435</name>
</gene>
<proteinExistence type="predicted"/>
<name>A0A7D9KMV4_PARCT</name>